<reference evidence="1 2" key="1">
    <citation type="submission" date="2016-11" db="EMBL/GenBank/DDBJ databases">
        <title>Draft Genome Sequences of Nine Cyanobacterial Strains from Diverse Habitats.</title>
        <authorList>
            <person name="Zhu T."/>
            <person name="Hou S."/>
            <person name="Lu X."/>
            <person name="Hess W.R."/>
        </authorList>
    </citation>
    <scope>NUCLEOTIDE SEQUENCE [LARGE SCALE GENOMIC DNA]</scope>
    <source>
        <strain evidence="1 2">NIES-30</strain>
    </source>
</reference>
<sequence>MNRLFSILSAIRKSLRNRLGISICLGFALVTAMTVVGLSRLAPGLATVAEAPRLVPAILNGRPVSVLYVTRSSDTVLVRCYPGFEPSLTVRAMGSNTEQSEGVLTCVSRQ</sequence>
<proteinExistence type="predicted"/>
<gene>
    <name evidence="1" type="ORF">NIES30_14665</name>
</gene>
<dbReference type="AlphaFoldDB" id="A0A1U7J4B8"/>
<dbReference type="EMBL" id="MRCG01000010">
    <property type="protein sequence ID" value="OKH47253.1"/>
    <property type="molecule type" value="Genomic_DNA"/>
</dbReference>
<dbReference type="Proteomes" id="UP000185557">
    <property type="component" value="Unassembled WGS sequence"/>
</dbReference>
<comment type="caution">
    <text evidence="1">The sequence shown here is derived from an EMBL/GenBank/DDBJ whole genome shotgun (WGS) entry which is preliminary data.</text>
</comment>
<accession>A0A1U7J4B8</accession>
<evidence type="ECO:0000313" key="2">
    <source>
        <dbReference type="Proteomes" id="UP000185557"/>
    </source>
</evidence>
<organism evidence="1 2">
    <name type="scientific">Phormidium tenue NIES-30</name>
    <dbReference type="NCBI Taxonomy" id="549789"/>
    <lineage>
        <taxon>Bacteria</taxon>
        <taxon>Bacillati</taxon>
        <taxon>Cyanobacteriota</taxon>
        <taxon>Cyanophyceae</taxon>
        <taxon>Oscillatoriophycideae</taxon>
        <taxon>Oscillatoriales</taxon>
        <taxon>Oscillatoriaceae</taxon>
        <taxon>Phormidium</taxon>
    </lineage>
</organism>
<evidence type="ECO:0000313" key="1">
    <source>
        <dbReference type="EMBL" id="OKH47253.1"/>
    </source>
</evidence>
<keyword evidence="2" id="KW-1185">Reference proteome</keyword>
<name>A0A1U7J4B8_9CYAN</name>
<protein>
    <submittedName>
        <fullName evidence="1">Uncharacterized protein</fullName>
    </submittedName>
</protein>